<evidence type="ECO:0000313" key="1">
    <source>
        <dbReference type="EMBL" id="KAF7832935.1"/>
    </source>
</evidence>
<protein>
    <submittedName>
        <fullName evidence="1">Uncharacterized protein</fullName>
    </submittedName>
</protein>
<gene>
    <name evidence="1" type="ORF">G2W53_015268</name>
</gene>
<comment type="caution">
    <text evidence="1">The sequence shown here is derived from an EMBL/GenBank/DDBJ whole genome shotgun (WGS) entry which is preliminary data.</text>
</comment>
<dbReference type="Proteomes" id="UP000634136">
    <property type="component" value="Unassembled WGS sequence"/>
</dbReference>
<dbReference type="InterPro" id="IPR012340">
    <property type="entry name" value="NA-bd_OB-fold"/>
</dbReference>
<organism evidence="1 2">
    <name type="scientific">Senna tora</name>
    <dbReference type="NCBI Taxonomy" id="362788"/>
    <lineage>
        <taxon>Eukaryota</taxon>
        <taxon>Viridiplantae</taxon>
        <taxon>Streptophyta</taxon>
        <taxon>Embryophyta</taxon>
        <taxon>Tracheophyta</taxon>
        <taxon>Spermatophyta</taxon>
        <taxon>Magnoliopsida</taxon>
        <taxon>eudicotyledons</taxon>
        <taxon>Gunneridae</taxon>
        <taxon>Pentapetalae</taxon>
        <taxon>rosids</taxon>
        <taxon>fabids</taxon>
        <taxon>Fabales</taxon>
        <taxon>Fabaceae</taxon>
        <taxon>Caesalpinioideae</taxon>
        <taxon>Cassia clade</taxon>
        <taxon>Senna</taxon>
    </lineage>
</organism>
<proteinExistence type="predicted"/>
<dbReference type="AlphaFoldDB" id="A0A835C7A1"/>
<sequence>MNPGTNLTVFDRDAFNYLGITATDLGAESVKNAEDNDGWPKKLDSFVGKKFFFKVWIKISEWNVFTSLTVQKMTDDPTILDKYSVHRHPQV</sequence>
<dbReference type="Gene3D" id="2.40.50.140">
    <property type="entry name" value="Nucleic acid-binding proteins"/>
    <property type="match status" value="1"/>
</dbReference>
<evidence type="ECO:0000313" key="2">
    <source>
        <dbReference type="Proteomes" id="UP000634136"/>
    </source>
</evidence>
<keyword evidence="2" id="KW-1185">Reference proteome</keyword>
<dbReference type="OrthoDB" id="895915at2759"/>
<dbReference type="EMBL" id="JAAIUW010000005">
    <property type="protein sequence ID" value="KAF7832935.1"/>
    <property type="molecule type" value="Genomic_DNA"/>
</dbReference>
<name>A0A835C7A1_9FABA</name>
<reference evidence="1" key="1">
    <citation type="submission" date="2020-09" db="EMBL/GenBank/DDBJ databases">
        <title>Genome-Enabled Discovery of Anthraquinone Biosynthesis in Senna tora.</title>
        <authorList>
            <person name="Kang S.-H."/>
            <person name="Pandey R.P."/>
            <person name="Lee C.-M."/>
            <person name="Sim J.-S."/>
            <person name="Jeong J.-T."/>
            <person name="Choi B.-S."/>
            <person name="Jung M."/>
            <person name="Ginzburg D."/>
            <person name="Zhao K."/>
            <person name="Won S.Y."/>
            <person name="Oh T.-J."/>
            <person name="Yu Y."/>
            <person name="Kim N.-H."/>
            <person name="Lee O.R."/>
            <person name="Lee T.-H."/>
            <person name="Bashyal P."/>
            <person name="Kim T.-S."/>
            <person name="Lee W.-H."/>
            <person name="Kawkins C."/>
            <person name="Kim C.-K."/>
            <person name="Kim J.S."/>
            <person name="Ahn B.O."/>
            <person name="Rhee S.Y."/>
            <person name="Sohng J.K."/>
        </authorList>
    </citation>
    <scope>NUCLEOTIDE SEQUENCE</scope>
    <source>
        <tissue evidence="1">Leaf</tissue>
    </source>
</reference>
<accession>A0A835C7A1</accession>